<name>Q47PN3_THEFY</name>
<accession>Q47PN3</accession>
<feature type="region of interest" description="Disordered" evidence="1">
    <location>
        <begin position="199"/>
        <end position="258"/>
    </location>
</feature>
<dbReference type="OrthoDB" id="3531873at2"/>
<dbReference type="eggNOG" id="COG0515">
    <property type="taxonomic scope" value="Bacteria"/>
</dbReference>
<feature type="transmembrane region" description="Helical" evidence="2">
    <location>
        <begin position="168"/>
        <end position="190"/>
    </location>
</feature>
<dbReference type="RefSeq" id="WP_011291981.1">
    <property type="nucleotide sequence ID" value="NC_007333.1"/>
</dbReference>
<dbReference type="STRING" id="269800.Tfu_1550"/>
<keyword evidence="2" id="KW-0812">Transmembrane</keyword>
<organism evidence="3">
    <name type="scientific">Thermobifida fusca (strain YX)</name>
    <dbReference type="NCBI Taxonomy" id="269800"/>
    <lineage>
        <taxon>Bacteria</taxon>
        <taxon>Bacillati</taxon>
        <taxon>Actinomycetota</taxon>
        <taxon>Actinomycetes</taxon>
        <taxon>Streptosporangiales</taxon>
        <taxon>Nocardiopsidaceae</taxon>
        <taxon>Thermobifida</taxon>
    </lineage>
</organism>
<dbReference type="KEGG" id="tfu:Tfu_1550"/>
<evidence type="ECO:0000256" key="2">
    <source>
        <dbReference type="SAM" id="Phobius"/>
    </source>
</evidence>
<keyword evidence="2" id="KW-1133">Transmembrane helix</keyword>
<reference evidence="3" key="1">
    <citation type="submission" date="2005-07" db="EMBL/GenBank/DDBJ databases">
        <title>Complete sequence of Thermobifida fusca YX.</title>
        <authorList>
            <consortium name="US DOE Joint Genome Institute"/>
            <person name="Copeland A."/>
            <person name="Lucas S."/>
            <person name="Lapidus A."/>
            <person name="Barry K."/>
            <person name="Detter J.C."/>
            <person name="Glavina T."/>
            <person name="Hammon N."/>
            <person name="Israni S."/>
            <person name="Pitluck S."/>
            <person name="Di Bartolo G."/>
            <person name="Chain P."/>
            <person name="Schmutz J."/>
            <person name="Larimer F."/>
            <person name="Land M."/>
            <person name="Lykidis A."/>
            <person name="Richardson P."/>
        </authorList>
    </citation>
    <scope>NUCLEOTIDE SEQUENCE</scope>
    <source>
        <strain evidence="3">YX</strain>
    </source>
</reference>
<evidence type="ECO:0000313" key="3">
    <source>
        <dbReference type="EMBL" id="AAZ55586.1"/>
    </source>
</evidence>
<feature type="region of interest" description="Disordered" evidence="1">
    <location>
        <begin position="372"/>
        <end position="394"/>
    </location>
</feature>
<dbReference type="EMBL" id="CP000088">
    <property type="protein sequence ID" value="AAZ55586.1"/>
    <property type="molecule type" value="Genomic_DNA"/>
</dbReference>
<sequence length="394" mass="42441">MAERDTTPDTDFERDAVALAKALDEFAEELSTVLEHYGAGRKALVQAMGVDQSDLSGWMQGHEQIHQIKSRRLPGTAEVDALINHTGLQEKNPSQARRLREITRQVEDLAARLSERYPRSWGSQAARCLEAQQYSSPAEKKGQEEPANSGGSESSSPAKNAAAVPRRLLVHSLFAAIGAVCSIAAVVYFLSSKDSSTSSSPSVAALSSPSALPSATAEPSPSASVSPSASPEPSSSADLPATVEETEEPREPREQLSVATKNCRSWASMINDTVQVRPCIKKENGQIAVSAEVKAFSAEIAGTDVTVWVWLMDLDPDLIDSQQYHLTRDPSTLNSCRVTLDTHQARECGPFFVEPAEPGRYTTATTVKKDDEVYPPGWSSPSFSGTLSPGVDWP</sequence>
<gene>
    <name evidence="3" type="ordered locus">Tfu_1550</name>
</gene>
<feature type="compositionally biased region" description="Low complexity" evidence="1">
    <location>
        <begin position="199"/>
        <end position="241"/>
    </location>
</feature>
<protein>
    <submittedName>
        <fullName evidence="3">Uncharacterized protein</fullName>
    </submittedName>
</protein>
<feature type="compositionally biased region" description="Polar residues" evidence="1">
    <location>
        <begin position="149"/>
        <end position="158"/>
    </location>
</feature>
<dbReference type="HOGENOM" id="CLU_700066_0_0_11"/>
<keyword evidence="2" id="KW-0472">Membrane</keyword>
<proteinExistence type="predicted"/>
<evidence type="ECO:0000256" key="1">
    <source>
        <dbReference type="SAM" id="MobiDB-lite"/>
    </source>
</evidence>
<feature type="region of interest" description="Disordered" evidence="1">
    <location>
        <begin position="132"/>
        <end position="159"/>
    </location>
</feature>
<dbReference type="AlphaFoldDB" id="Q47PN3"/>